<evidence type="ECO:0000313" key="2">
    <source>
        <dbReference type="EMBL" id="OQR89121.1"/>
    </source>
</evidence>
<keyword evidence="1" id="KW-0472">Membrane</keyword>
<keyword evidence="1" id="KW-1133">Transmembrane helix</keyword>
<dbReference type="PANTHER" id="PTHR42861">
    <property type="entry name" value="CALCIUM-TRANSPORTING ATPASE"/>
    <property type="match status" value="1"/>
</dbReference>
<protein>
    <submittedName>
        <fullName evidence="2">P-type ATPase (P-ATPase) Superfamily</fullName>
    </submittedName>
</protein>
<evidence type="ECO:0000256" key="1">
    <source>
        <dbReference type="SAM" id="Phobius"/>
    </source>
</evidence>
<keyword evidence="3" id="KW-1185">Reference proteome</keyword>
<comment type="caution">
    <text evidence="2">The sequence shown here is derived from an EMBL/GenBank/DDBJ whole genome shotgun (WGS) entry which is preliminary data.</text>
</comment>
<dbReference type="InterPro" id="IPR023298">
    <property type="entry name" value="ATPase_P-typ_TM_dom_sf"/>
</dbReference>
<feature type="transmembrane region" description="Helical" evidence="1">
    <location>
        <begin position="178"/>
        <end position="205"/>
    </location>
</feature>
<accession>A0A1V9YTY9</accession>
<sequence length="314" mass="34670">MNAENLCVSCLKNDCNDFFTQQIQDCTGKNNGSASTCGELDGSVLRLTGDEYTALSENRKKFVSDYKIFYDDKSKSKKFDDIFTDLADNHINDLGRKPSAKEVYAQFLDQFTASTASIDAAKTGAGVGFVGHNYLPLTNGAGYCDFVWDYSNFNKTWTKNNKIIGPGMQKKDAILRSLMYTQVSISGQALIFVTRTAGINTWFFAEKPCNLLLIAFVFAQIVASIIGYYGFAGYPSDRVAVIGCGGGYLVIAWLWAIVWHFPLDLIKFAVNYVLNANTYTSTAFESRINAGHPSMAHARVTQHARSVRASRTVA</sequence>
<dbReference type="Gene3D" id="1.20.1110.10">
    <property type="entry name" value="Calcium-transporting ATPase, transmembrane domain"/>
    <property type="match status" value="1"/>
</dbReference>
<dbReference type="SUPFAM" id="SSF81665">
    <property type="entry name" value="Calcium ATPase, transmembrane domain M"/>
    <property type="match status" value="1"/>
</dbReference>
<feature type="transmembrane region" description="Helical" evidence="1">
    <location>
        <begin position="239"/>
        <end position="261"/>
    </location>
</feature>
<keyword evidence="1" id="KW-0812">Transmembrane</keyword>
<organism evidence="2 3">
    <name type="scientific">Thraustotheca clavata</name>
    <dbReference type="NCBI Taxonomy" id="74557"/>
    <lineage>
        <taxon>Eukaryota</taxon>
        <taxon>Sar</taxon>
        <taxon>Stramenopiles</taxon>
        <taxon>Oomycota</taxon>
        <taxon>Saprolegniomycetes</taxon>
        <taxon>Saprolegniales</taxon>
        <taxon>Achlyaceae</taxon>
        <taxon>Thraustotheca</taxon>
    </lineage>
</organism>
<dbReference type="EMBL" id="JNBS01002852">
    <property type="protein sequence ID" value="OQR89121.1"/>
    <property type="molecule type" value="Genomic_DNA"/>
</dbReference>
<evidence type="ECO:0000313" key="3">
    <source>
        <dbReference type="Proteomes" id="UP000243217"/>
    </source>
</evidence>
<gene>
    <name evidence="2" type="ORF">THRCLA_09909</name>
</gene>
<dbReference type="Proteomes" id="UP000243217">
    <property type="component" value="Unassembled WGS sequence"/>
</dbReference>
<feature type="transmembrane region" description="Helical" evidence="1">
    <location>
        <begin position="211"/>
        <end position="232"/>
    </location>
</feature>
<name>A0A1V9YTY9_9STRA</name>
<proteinExistence type="predicted"/>
<dbReference type="AlphaFoldDB" id="A0A1V9YTY9"/>
<dbReference type="STRING" id="74557.A0A1V9YTY9"/>
<reference evidence="2 3" key="1">
    <citation type="journal article" date="2014" name="Genome Biol. Evol.">
        <title>The secreted proteins of Achlya hypogyna and Thraustotheca clavata identify the ancestral oomycete secretome and reveal gene acquisitions by horizontal gene transfer.</title>
        <authorList>
            <person name="Misner I."/>
            <person name="Blouin N."/>
            <person name="Leonard G."/>
            <person name="Richards T.A."/>
            <person name="Lane C.E."/>
        </authorList>
    </citation>
    <scope>NUCLEOTIDE SEQUENCE [LARGE SCALE GENOMIC DNA]</scope>
    <source>
        <strain evidence="2 3">ATCC 34112</strain>
    </source>
</reference>
<dbReference type="OrthoDB" id="73321at2759"/>